<dbReference type="EMBL" id="LR792632">
    <property type="protein sequence ID" value="CAB3288429.1"/>
    <property type="molecule type" value="Genomic_DNA"/>
</dbReference>
<organism evidence="2 3">
    <name type="scientific">Methanocaldococcus lauensis</name>
    <dbReference type="NCBI Taxonomy" id="2546128"/>
    <lineage>
        <taxon>Archaea</taxon>
        <taxon>Methanobacteriati</taxon>
        <taxon>Methanobacteriota</taxon>
        <taxon>Methanomada group</taxon>
        <taxon>Methanococci</taxon>
        <taxon>Methanococcales</taxon>
        <taxon>Methanocaldococcaceae</taxon>
        <taxon>Methanocaldococcus</taxon>
    </lineage>
</organism>
<dbReference type="GeneID" id="65883528"/>
<dbReference type="GO" id="GO:0043023">
    <property type="term" value="F:ribosomal large subunit binding"/>
    <property type="evidence" value="ECO:0007669"/>
    <property type="project" value="InterPro"/>
</dbReference>
<reference evidence="2 3" key="1">
    <citation type="submission" date="2020-04" db="EMBL/GenBank/DDBJ databases">
        <authorList>
            <consortium name="Genoscope - CEA"/>
            <person name="William W."/>
        </authorList>
    </citation>
    <scope>NUCLEOTIDE SEQUENCE [LARGE SCALE GENOMIC DNA]</scope>
    <source>
        <strain evidence="2 3">SG7</strain>
    </source>
</reference>
<name>A0A8D6SZN9_9EURY</name>
<gene>
    <name evidence="2" type="ORF">MLAUSG7_0722</name>
</gene>
<proteinExistence type="predicted"/>
<dbReference type="PANTHER" id="PTHR12746">
    <property type="entry name" value="NONSENSE-MEDIATED MRNA DECAY PROTEIN 3"/>
    <property type="match status" value="1"/>
</dbReference>
<dbReference type="InterPro" id="IPR039768">
    <property type="entry name" value="Nmd3"/>
</dbReference>
<dbReference type="InterPro" id="IPR007064">
    <property type="entry name" value="Nmd3_N"/>
</dbReference>
<protein>
    <submittedName>
        <fullName evidence="2">NMD3 family protein</fullName>
    </submittedName>
</protein>
<keyword evidence="3" id="KW-1185">Reference proteome</keyword>
<evidence type="ECO:0000313" key="3">
    <source>
        <dbReference type="Proteomes" id="UP000679213"/>
    </source>
</evidence>
<dbReference type="Proteomes" id="UP000679213">
    <property type="component" value="Chromosome I"/>
</dbReference>
<accession>A0A8D6SZN9</accession>
<evidence type="ECO:0000259" key="1">
    <source>
        <dbReference type="Pfam" id="PF04981"/>
    </source>
</evidence>
<sequence length="370" mass="43057">MKIRGICYRCGAEDELIDGLCPICYAQEHPLIEVPERVEIEVCHMCGSYKRKIWQTPKSEDAYEILYEIAYYATKDAIKKKSVMVDFEIYPKITQLPGGKRSKLIIPVHIVAKGRLPGEKEDRTYEKDIEVHLQMVQCPRCSRFMSNYYEATLQVRAMNRYLTEEEREELDNFVREELAKRLKKDRMAFIAKFIPQKEGLDYQLGSVGAARNVAQKIKERYGGKITETATLVGVDRNTGKDLYRVTVSVRIPEYKVGDVVEYKDRYYQVTSITEDKVYMKSIDYRREKIGLSWHVAEKETKMVKKNEELDTATVIATTPNIMVMDDKNYEVYEFDNIGDIEVKEGDKVKILKKEGVPYLVNKVKEDKNKK</sequence>
<feature type="domain" description="Nmd3 N-terminal" evidence="1">
    <location>
        <begin position="7"/>
        <end position="251"/>
    </location>
</feature>
<dbReference type="GO" id="GO:0005737">
    <property type="term" value="C:cytoplasm"/>
    <property type="evidence" value="ECO:0007669"/>
    <property type="project" value="TreeGrafter"/>
</dbReference>
<dbReference type="Pfam" id="PF04981">
    <property type="entry name" value="NMD3"/>
    <property type="match status" value="1"/>
</dbReference>
<dbReference type="AlphaFoldDB" id="A0A8D6SZN9"/>
<dbReference type="PANTHER" id="PTHR12746:SF2">
    <property type="entry name" value="60S RIBOSOMAL EXPORT PROTEIN NMD3"/>
    <property type="match status" value="1"/>
</dbReference>
<evidence type="ECO:0000313" key="2">
    <source>
        <dbReference type="EMBL" id="CAB3288429.1"/>
    </source>
</evidence>
<dbReference type="RefSeq" id="WP_214400576.1">
    <property type="nucleotide sequence ID" value="NZ_LR792632.1"/>
</dbReference>
<dbReference type="KEGG" id="mesg:MLAUSG7_0722"/>